<reference evidence="1 2" key="1">
    <citation type="submission" date="2019-03" db="EMBL/GenBank/DDBJ databases">
        <title>Sequencing the genomes of 1000 actinobacteria strains.</title>
        <authorList>
            <person name="Klenk H.-P."/>
        </authorList>
    </citation>
    <scope>NUCLEOTIDE SEQUENCE [LARGE SCALE GENOMIC DNA]</scope>
    <source>
        <strain evidence="1 2">DSM 44969</strain>
    </source>
</reference>
<evidence type="ECO:0000313" key="1">
    <source>
        <dbReference type="EMBL" id="TCK20623.1"/>
    </source>
</evidence>
<dbReference type="EMBL" id="SMFZ01000002">
    <property type="protein sequence ID" value="TCK20623.1"/>
    <property type="molecule type" value="Genomic_DNA"/>
</dbReference>
<evidence type="ECO:0000313" key="2">
    <source>
        <dbReference type="Proteomes" id="UP000295560"/>
    </source>
</evidence>
<accession>A0A4R1HID6</accession>
<sequence length="614" mass="67367">MDAIRRDTLPAAGTFGSDAALEFLAGVVTSVDDHIVSDLAGSDYDDQNAFTADSLLRDYANAQLTISTAETAKRGAPERTDSAVNQLRFENLFDRMLGYPPHIRAVLAQTFEEVDTKALEQVGFRLSTAVEIADAYSEITAAKYRRVHNLFGHVFDAAPAPIDEEQLFQQAATHVMGLARFGSSDLELDMSGMIAAYGGFDPQEVGNVLDALSTPIGSQPEFVSLGDNNACRYRPILKLADGRMLWTRPSDFIHCALDWAFHASKENTRLLTAFDKARQAACEQLTFDGLATGFESHAQVLKSPTYPADGQRPDIDSLVALPDAALVAEAKGGRLTEPGRRGAPERVKKKVGELIDYAQMQNERSIAYLRNDNSDLRTSGRQKITIDNPLLAYSLIVTLERVDPFYSFIESDDSNYEVPSLALTVHDLLLITELLPSPTELFGYLSDRCSRHSHGAPTHITEAGALEEWINGKRGSHLGGASDVTPRRRRIFSGNPDHINDYYADREIVESGQAVENPTPAPVTAVPRPVLEAADSQLRNREQRWGDLALAVCHVPDREWAPILRVIDRARSNPDRQVNRKARKKAAKLMRGTTLSTGLIVAVSDAGEVGLSLK</sequence>
<gene>
    <name evidence="1" type="ORF">EV378_4584</name>
</gene>
<organism evidence="1 2">
    <name type="scientific">Pseudonocardia endophytica</name>
    <dbReference type="NCBI Taxonomy" id="401976"/>
    <lineage>
        <taxon>Bacteria</taxon>
        <taxon>Bacillati</taxon>
        <taxon>Actinomycetota</taxon>
        <taxon>Actinomycetes</taxon>
        <taxon>Pseudonocardiales</taxon>
        <taxon>Pseudonocardiaceae</taxon>
        <taxon>Pseudonocardia</taxon>
    </lineage>
</organism>
<dbReference type="Proteomes" id="UP000295560">
    <property type="component" value="Unassembled WGS sequence"/>
</dbReference>
<dbReference type="AlphaFoldDB" id="A0A4R1HID6"/>
<proteinExistence type="predicted"/>
<keyword evidence="2" id="KW-1185">Reference proteome</keyword>
<name>A0A4R1HID6_PSEEN</name>
<protein>
    <submittedName>
        <fullName evidence="1">Uncharacterized protein</fullName>
    </submittedName>
</protein>
<comment type="caution">
    <text evidence="1">The sequence shown here is derived from an EMBL/GenBank/DDBJ whole genome shotgun (WGS) entry which is preliminary data.</text>
</comment>